<reference evidence="9" key="2">
    <citation type="submission" date="2020-05" db="UniProtKB">
        <authorList>
            <consortium name="EnsemblMetazoa"/>
        </authorList>
    </citation>
    <scope>IDENTIFICATION</scope>
    <source>
        <strain evidence="9">FAR1</strain>
    </source>
</reference>
<feature type="transmembrane region" description="Helical" evidence="8">
    <location>
        <begin position="1186"/>
        <end position="1205"/>
    </location>
</feature>
<sequence length="1613" mass="186475">MDSNTVALFNFNSQNLGYLPSQLQKRSSAVAFINYDTAPADLTELEANRFLLHIHVYNTAEANSISNTTSKVIDALNIFRLFGCITRIAVVVDEYAVENNALEAIARKYDEYGLLNIVYLVIRQPRVEVIRMDRLRQKFVTLPITAPMERLFPDRLSNLSGTPYKVASYDALSMSFLNTANQLVGADIEIIDMIAKHQSTVAIYKHTTKPVNIFSPWNQKSVDFATYRMLYLPLRYPFRVLYFPNMRRWCIAVPKQYDRVLHEQVLKPFRTDLWLLTGALACFYGCYHLFLLPQLITRYRSMYTLVNTPLQLLRMFLFFLLSEYYTAVLTSELGQTRLPVYPTSVSKLSKTFAVAFSLMKAKLNFDRNFHNYHLIDESIETNILISPFSLINPHYGRFQRYLIQLHEAGIWNYLVQKWDRQLSELSLFDDQEELGTLLLSYIPAQLIQHVSSTAYISIDFTKNHSFATTGSIYAPILVHAFSTSGGHQQVWPIQTEVLTALEVFRLLGREKHIIVVLDAYQVKPSELDLLAKTYHHFGAIDIIYVLIKLEELIVIRLNSVATEFHIHSIHDPLDRLFPDRLANLSGRPYRVACLENPPLSFRSHSNRTIGIDIDFIDIIAEHQHTVAEYNYTTQAVKVFEPWHSTAIDFATYRISLQDLEYHYEPLFFPNQFLWCLAVPKAYNQNHHLKILWPGTTDLWVLIIACFTCSGVYAWFLKNWLQTRFPAAYPIINTFARIWRVLLLFLLTEYYTAALSSDLGISQLPVYPRTLQEFVKSEIPLIVASPDSYQFLHDNPTLTSRTTAWNLKHRYGPSRLALVQLCDLFPYTVQTTTKIMGKQLNRHQYHLIEQPVKSAIRVSLFRRTSPLVVWKRQTEYVEWSMWKRQTHANDDETHTLLELKHYMPIYIAGGYLYLLAVCNQSSSATVGFVNFNVHHGFDYIPELLLRRVSNAAFVNIDHRQVCCPLQTLNIPVFIHAVTEKNQYSQIMTALQGFGLYGKTKKVIVLIDIERVDKATVVKHQLIYNFAGVIDILYVLVRNSNKLHVMAPALGNFTHLVSRSVSDSMQQLFPDRLANLSGHPYRVACIENRPLTYRTADERIVGIDVDFIDIIAKHQRTVVEYKYTKNPIKPFSSRQDVQFDLATYRIRQEGLNYPFLPVYFPHQFRWCLVVPKTFVRVIHWQLVWPYKFSVWMLITSMMGFFLCYRLVLKDVLQRHLPNAFAIINTPLQILRIMLLFLLTEYYTAKLTAILGLSEVPIYPKTLAEFTRSPIPLIMSQMSEYQYVLDNPEVHAKTIEWNFSRKYDPSGLALLQLCDLFPFTIDDTTHLLGKRMSHRHYHLIDEPISTSLCFSPFRKTSPRLKRFQLYVTRLNEAGIWDHLMCKWLHKDGHTSFRVVSPGLKTHERQSLKSSMLEQPHFVPVYVIASYLYISFRRPEKGNREHVNPARPPQSNRLIDVFTTDAAAEVPKFEYLHTPPQMEIGASFITAPGSNLSYRLLTFADSVLELRVVGTLPNRFGEVCNWDFGNLTDRYRVRKTLRDKCANGTAGEGEMINVYWLAPVYRNSFAPAKTNRDDTSRQGSQGAMPDLEPSFFIAFGSIPRKQLSDLLLIPGSRSGKT</sequence>
<feature type="transmembrane region" description="Helical" evidence="8">
    <location>
        <begin position="273"/>
        <end position="292"/>
    </location>
</feature>
<feature type="transmembrane region" description="Helical" evidence="8">
    <location>
        <begin position="312"/>
        <end position="330"/>
    </location>
</feature>
<keyword evidence="4 8" id="KW-1133">Transmembrane helix</keyword>
<evidence type="ECO:0000313" key="10">
    <source>
        <dbReference type="Proteomes" id="UP000075886"/>
    </source>
</evidence>
<keyword evidence="6" id="KW-0675">Receptor</keyword>
<feature type="transmembrane region" description="Helical" evidence="8">
    <location>
        <begin position="698"/>
        <end position="716"/>
    </location>
</feature>
<evidence type="ECO:0000256" key="1">
    <source>
        <dbReference type="ARBA" id="ARBA00004651"/>
    </source>
</evidence>
<protein>
    <recommendedName>
        <fullName evidence="11">Ionotropic glutamate receptor L-glutamate and glycine-binding domain-containing protein</fullName>
    </recommendedName>
</protein>
<evidence type="ECO:0000256" key="7">
    <source>
        <dbReference type="ARBA" id="ARBA00023180"/>
    </source>
</evidence>
<keyword evidence="5 8" id="KW-0472">Membrane</keyword>
<evidence type="ECO:0008006" key="11">
    <source>
        <dbReference type="Google" id="ProtNLM"/>
    </source>
</evidence>
<feature type="transmembrane region" description="Helical" evidence="8">
    <location>
        <begin position="1217"/>
        <end position="1236"/>
    </location>
</feature>
<keyword evidence="2" id="KW-1003">Cell membrane</keyword>
<keyword evidence="3 8" id="KW-0812">Transmembrane</keyword>
<evidence type="ECO:0000256" key="5">
    <source>
        <dbReference type="ARBA" id="ARBA00023136"/>
    </source>
</evidence>
<dbReference type="SUPFAM" id="SSF53850">
    <property type="entry name" value="Periplasmic binding protein-like II"/>
    <property type="match status" value="1"/>
</dbReference>
<evidence type="ECO:0000256" key="3">
    <source>
        <dbReference type="ARBA" id="ARBA00022692"/>
    </source>
</evidence>
<name>A0A182QGA6_9DIPT</name>
<comment type="subcellular location">
    <subcellularLocation>
        <location evidence="1">Cell membrane</location>
        <topology evidence="1">Multi-pass membrane protein</topology>
    </subcellularLocation>
</comment>
<dbReference type="EMBL" id="AXCN02000457">
    <property type="status" value="NOT_ANNOTATED_CDS"/>
    <property type="molecule type" value="Genomic_DNA"/>
</dbReference>
<dbReference type="InterPro" id="IPR052192">
    <property type="entry name" value="Insect_Ionotropic_Sensory_Rcpt"/>
</dbReference>
<dbReference type="VEuPathDB" id="VectorBase:AFAF009580"/>
<dbReference type="PANTHER" id="PTHR42643">
    <property type="entry name" value="IONOTROPIC RECEPTOR 20A-RELATED"/>
    <property type="match status" value="1"/>
</dbReference>
<evidence type="ECO:0000256" key="4">
    <source>
        <dbReference type="ARBA" id="ARBA00022989"/>
    </source>
</evidence>
<proteinExistence type="predicted"/>
<dbReference type="GO" id="GO:0005886">
    <property type="term" value="C:plasma membrane"/>
    <property type="evidence" value="ECO:0007669"/>
    <property type="project" value="UniProtKB-SubCell"/>
</dbReference>
<dbReference type="STRING" id="69004.A0A182QGA6"/>
<accession>A0A182QGA6</accession>
<organism evidence="9 10">
    <name type="scientific">Anopheles farauti</name>
    <dbReference type="NCBI Taxonomy" id="69004"/>
    <lineage>
        <taxon>Eukaryota</taxon>
        <taxon>Metazoa</taxon>
        <taxon>Ecdysozoa</taxon>
        <taxon>Arthropoda</taxon>
        <taxon>Hexapoda</taxon>
        <taxon>Insecta</taxon>
        <taxon>Pterygota</taxon>
        <taxon>Neoptera</taxon>
        <taxon>Endopterygota</taxon>
        <taxon>Diptera</taxon>
        <taxon>Nematocera</taxon>
        <taxon>Culicoidea</taxon>
        <taxon>Culicidae</taxon>
        <taxon>Anophelinae</taxon>
        <taxon>Anopheles</taxon>
    </lineage>
</organism>
<evidence type="ECO:0000256" key="8">
    <source>
        <dbReference type="SAM" id="Phobius"/>
    </source>
</evidence>
<dbReference type="PANTHER" id="PTHR42643:SF41">
    <property type="entry name" value="IONOTROPIC RECEPTOR 20A-RELATED"/>
    <property type="match status" value="1"/>
</dbReference>
<dbReference type="EnsemblMetazoa" id="AFAF009580-RA">
    <property type="protein sequence ID" value="AFAF009580-PA"/>
    <property type="gene ID" value="AFAF009580"/>
</dbReference>
<evidence type="ECO:0000313" key="9">
    <source>
        <dbReference type="EnsemblMetazoa" id="AFAF009580-PA"/>
    </source>
</evidence>
<dbReference type="Proteomes" id="UP000075886">
    <property type="component" value="Unassembled WGS sequence"/>
</dbReference>
<keyword evidence="7" id="KW-0325">Glycoprotein</keyword>
<evidence type="ECO:0000256" key="2">
    <source>
        <dbReference type="ARBA" id="ARBA00022475"/>
    </source>
</evidence>
<feature type="transmembrane region" description="Helical" evidence="8">
    <location>
        <begin position="737"/>
        <end position="755"/>
    </location>
</feature>
<keyword evidence="10" id="KW-1185">Reference proteome</keyword>
<evidence type="ECO:0000256" key="6">
    <source>
        <dbReference type="ARBA" id="ARBA00023170"/>
    </source>
</evidence>
<reference evidence="10" key="1">
    <citation type="submission" date="2014-01" db="EMBL/GenBank/DDBJ databases">
        <title>The Genome Sequence of Anopheles farauti FAR1 (V2).</title>
        <authorList>
            <consortium name="The Broad Institute Genomics Platform"/>
            <person name="Neafsey D.E."/>
            <person name="Besansky N."/>
            <person name="Howell P."/>
            <person name="Walton C."/>
            <person name="Young S.K."/>
            <person name="Zeng Q."/>
            <person name="Gargeya S."/>
            <person name="Fitzgerald M."/>
            <person name="Haas B."/>
            <person name="Abouelleil A."/>
            <person name="Allen A.W."/>
            <person name="Alvarado L."/>
            <person name="Arachchi H.M."/>
            <person name="Berlin A.M."/>
            <person name="Chapman S.B."/>
            <person name="Gainer-Dewar J."/>
            <person name="Goldberg J."/>
            <person name="Griggs A."/>
            <person name="Gujja S."/>
            <person name="Hansen M."/>
            <person name="Howarth C."/>
            <person name="Imamovic A."/>
            <person name="Ireland A."/>
            <person name="Larimer J."/>
            <person name="McCowan C."/>
            <person name="Murphy C."/>
            <person name="Pearson M."/>
            <person name="Poon T.W."/>
            <person name="Priest M."/>
            <person name="Roberts A."/>
            <person name="Saif S."/>
            <person name="Shea T."/>
            <person name="Sisk P."/>
            <person name="Sykes S."/>
            <person name="Wortman J."/>
            <person name="Nusbaum C."/>
            <person name="Birren B."/>
        </authorList>
    </citation>
    <scope>NUCLEOTIDE SEQUENCE [LARGE SCALE GENOMIC DNA]</scope>
    <source>
        <strain evidence="10">FAR1</strain>
    </source>
</reference>